<evidence type="ECO:0000256" key="9">
    <source>
        <dbReference type="SAM" id="SignalP"/>
    </source>
</evidence>
<evidence type="ECO:0000256" key="5">
    <source>
        <dbReference type="ARBA" id="ARBA00023065"/>
    </source>
</evidence>
<sequence>MHKMRTSFASLVAFFEVAAGYKTGLIGYGQYWYDPACAYSCRAVIASAPLDCPDMDNSMSGMNMSGMDMNSGSPSASCIADNIDFLSTLAYCMGTRCPSDGVNAAKLEAYWADQATGDPAIAPEWTYGAVLANTSRPERTFKKGDTLNYTALISDADYQYQYDFDRFFDWEEAIQSTYVIVIIAVGVATPVVLSAMNHAPFLTSAIDKLRPYIEQASVAGYNMRILPYSLGNAPTVGQGLWILMFLALNIILGAITYQNFPQTHPWGFSKSGELLAYVGYRTGHISFALLPLTVLFSSRNNILLWLTDWPFSTFVILHRWVARICTLHAIVHSITLLAAYIDNGTYSAEVHKPYWAWGIVATLCLVIILFQSSVWFRRNSYEFFLILHVLLAVFVIVGCWYHIYYWKAFSGIYELWLYMVIALWFFDRLARVLRVVKNGIRRADVVELSPESDVVRLDITGVRWPADPGRYAFVHFPTLRPLGFWESHPFSITHTAMLRPVHNPLAQASSGDVETNKPPRIAAGTGGISIYVKRHAGITSLLHRRVGIPVLLDGPYRGNPSRDVLKCDRVLLVGGGIGITGLLAWTRAHVNVKLAWSLRETDRPLLQDLEFALSGVADNMISVGQRLDVEALLAHEVESGWERVGVVVCGPAGLCDDARMAVVGAGKKNKTVFVLETDVFSW</sequence>
<feature type="transmembrane region" description="Helical" evidence="8">
    <location>
        <begin position="173"/>
        <end position="193"/>
    </location>
</feature>
<dbReference type="InterPro" id="IPR039261">
    <property type="entry name" value="FNR_nucleotide-bd"/>
</dbReference>
<dbReference type="Proteomes" id="UP000515153">
    <property type="component" value="Unplaced"/>
</dbReference>
<feature type="signal peptide" evidence="9">
    <location>
        <begin position="1"/>
        <end position="20"/>
    </location>
</feature>
<dbReference type="GO" id="GO:0000293">
    <property type="term" value="F:ferric-chelate reductase activity"/>
    <property type="evidence" value="ECO:0007669"/>
    <property type="project" value="TreeGrafter"/>
</dbReference>
<evidence type="ECO:0000313" key="11">
    <source>
        <dbReference type="Proteomes" id="UP000515153"/>
    </source>
</evidence>
<dbReference type="GeneID" id="41957342"/>
<feature type="transmembrane region" description="Helical" evidence="8">
    <location>
        <begin position="320"/>
        <end position="341"/>
    </location>
</feature>
<reference evidence="12" key="1">
    <citation type="journal article" date="2019" name="Mol. Biol. Evol.">
        <title>Blast fungal genomes show frequent chromosomal changes, gene gains and losses, and effector gene turnover.</title>
        <authorList>
            <person name="Gomez Luciano L.B."/>
            <person name="Jason Tsai I."/>
            <person name="Chuma I."/>
            <person name="Tosa Y."/>
            <person name="Chen Y.H."/>
            <person name="Li J.Y."/>
            <person name="Li M.Y."/>
            <person name="Jade Lu M.Y."/>
            <person name="Nakayashiki H."/>
            <person name="Li W.H."/>
        </authorList>
    </citation>
    <scope>NUCLEOTIDE SEQUENCE</scope>
    <source>
        <strain evidence="12">NI907</strain>
    </source>
</reference>
<evidence type="ECO:0000256" key="3">
    <source>
        <dbReference type="ARBA" id="ARBA00022692"/>
    </source>
</evidence>
<dbReference type="GO" id="GO:0015677">
    <property type="term" value="P:copper ion import"/>
    <property type="evidence" value="ECO:0007669"/>
    <property type="project" value="TreeGrafter"/>
</dbReference>
<feature type="transmembrane region" description="Helical" evidence="8">
    <location>
        <begin position="383"/>
        <end position="403"/>
    </location>
</feature>
<keyword evidence="9" id="KW-0732">Signal</keyword>
<proteinExistence type="predicted"/>
<dbReference type="SUPFAM" id="SSF52343">
    <property type="entry name" value="Ferredoxin reductase-like, C-terminal NADP-linked domain"/>
    <property type="match status" value="1"/>
</dbReference>
<dbReference type="SFLD" id="SFLDS00052">
    <property type="entry name" value="Ferric_Reductase_Domain"/>
    <property type="match status" value="1"/>
</dbReference>
<evidence type="ECO:0000256" key="1">
    <source>
        <dbReference type="ARBA" id="ARBA00004141"/>
    </source>
</evidence>
<feature type="transmembrane region" description="Helical" evidence="8">
    <location>
        <begin position="415"/>
        <end position="433"/>
    </location>
</feature>
<keyword evidence="3 8" id="KW-0812">Transmembrane</keyword>
<dbReference type="Pfam" id="PF08022">
    <property type="entry name" value="FAD_binding_8"/>
    <property type="match status" value="1"/>
</dbReference>
<feature type="transmembrane region" description="Helical" evidence="8">
    <location>
        <begin position="240"/>
        <end position="260"/>
    </location>
</feature>
<dbReference type="Pfam" id="PF01794">
    <property type="entry name" value="Ferric_reduct"/>
    <property type="match status" value="1"/>
</dbReference>
<evidence type="ECO:0000256" key="6">
    <source>
        <dbReference type="ARBA" id="ARBA00023136"/>
    </source>
</evidence>
<keyword evidence="2" id="KW-0813">Transport</keyword>
<dbReference type="InterPro" id="IPR051410">
    <property type="entry name" value="Ferric/Cupric_Reductase"/>
</dbReference>
<reference evidence="12" key="3">
    <citation type="submission" date="2025-08" db="UniProtKB">
        <authorList>
            <consortium name="RefSeq"/>
        </authorList>
    </citation>
    <scope>IDENTIFICATION</scope>
    <source>
        <strain evidence="12">NI907</strain>
    </source>
</reference>
<dbReference type="KEGG" id="pgri:PgNI_02363"/>
<dbReference type="CDD" id="cd06186">
    <property type="entry name" value="NOX_Duox_like_FAD_NADP"/>
    <property type="match status" value="1"/>
</dbReference>
<dbReference type="InterPro" id="IPR017927">
    <property type="entry name" value="FAD-bd_FR_type"/>
</dbReference>
<gene>
    <name evidence="12" type="ORF">PgNI_02363</name>
</gene>
<evidence type="ECO:0000256" key="7">
    <source>
        <dbReference type="ARBA" id="ARBA00023180"/>
    </source>
</evidence>
<dbReference type="PROSITE" id="PS51384">
    <property type="entry name" value="FAD_FR"/>
    <property type="match status" value="1"/>
</dbReference>
<name>A0A6P8BFC5_PYRGI</name>
<feature type="domain" description="FAD-binding FR-type" evidence="10">
    <location>
        <begin position="422"/>
        <end position="562"/>
    </location>
</feature>
<evidence type="ECO:0000259" key="10">
    <source>
        <dbReference type="PROSITE" id="PS51384"/>
    </source>
</evidence>
<dbReference type="RefSeq" id="XP_030985837.1">
    <property type="nucleotide sequence ID" value="XM_031122430.1"/>
</dbReference>
<keyword evidence="5" id="KW-0406">Ion transport</keyword>
<dbReference type="GO" id="GO:0005886">
    <property type="term" value="C:plasma membrane"/>
    <property type="evidence" value="ECO:0007669"/>
    <property type="project" value="TreeGrafter"/>
</dbReference>
<feature type="transmembrane region" description="Helical" evidence="8">
    <location>
        <begin position="353"/>
        <end position="376"/>
    </location>
</feature>
<comment type="subcellular location">
    <subcellularLocation>
        <location evidence="1">Membrane</location>
        <topology evidence="1">Multi-pass membrane protein</topology>
    </subcellularLocation>
</comment>
<dbReference type="GO" id="GO:0006826">
    <property type="term" value="P:iron ion transport"/>
    <property type="evidence" value="ECO:0007669"/>
    <property type="project" value="TreeGrafter"/>
</dbReference>
<dbReference type="AlphaFoldDB" id="A0A6P8BFC5"/>
<reference evidence="12" key="2">
    <citation type="submission" date="2019-10" db="EMBL/GenBank/DDBJ databases">
        <authorList>
            <consortium name="NCBI Genome Project"/>
        </authorList>
    </citation>
    <scope>NUCLEOTIDE SEQUENCE</scope>
    <source>
        <strain evidence="12">NI907</strain>
    </source>
</reference>
<dbReference type="SFLD" id="SFLDG01168">
    <property type="entry name" value="Ferric_reductase_subgroup_(FRE"/>
    <property type="match status" value="1"/>
</dbReference>
<evidence type="ECO:0000256" key="4">
    <source>
        <dbReference type="ARBA" id="ARBA00022989"/>
    </source>
</evidence>
<organism evidence="11 12">
    <name type="scientific">Pyricularia grisea</name>
    <name type="common">Crabgrass-specific blast fungus</name>
    <name type="synonym">Magnaporthe grisea</name>
    <dbReference type="NCBI Taxonomy" id="148305"/>
    <lineage>
        <taxon>Eukaryota</taxon>
        <taxon>Fungi</taxon>
        <taxon>Dikarya</taxon>
        <taxon>Ascomycota</taxon>
        <taxon>Pezizomycotina</taxon>
        <taxon>Sordariomycetes</taxon>
        <taxon>Sordariomycetidae</taxon>
        <taxon>Magnaporthales</taxon>
        <taxon>Pyriculariaceae</taxon>
        <taxon>Pyricularia</taxon>
    </lineage>
</organism>
<keyword evidence="4 8" id="KW-1133">Transmembrane helix</keyword>
<accession>A0A6P8BFC5</accession>
<dbReference type="Gene3D" id="3.40.50.80">
    <property type="entry name" value="Nucleotide-binding domain of ferredoxin-NADP reductase (FNR) module"/>
    <property type="match status" value="1"/>
</dbReference>
<keyword evidence="11" id="KW-1185">Reference proteome</keyword>
<evidence type="ECO:0000256" key="8">
    <source>
        <dbReference type="SAM" id="Phobius"/>
    </source>
</evidence>
<protein>
    <recommendedName>
        <fullName evidence="10">FAD-binding FR-type domain-containing protein</fullName>
    </recommendedName>
</protein>
<feature type="transmembrane region" description="Helical" evidence="8">
    <location>
        <begin position="280"/>
        <end position="299"/>
    </location>
</feature>
<keyword evidence="7" id="KW-0325">Glycoprotein</keyword>
<keyword evidence="6 8" id="KW-0472">Membrane</keyword>
<evidence type="ECO:0000256" key="2">
    <source>
        <dbReference type="ARBA" id="ARBA00022448"/>
    </source>
</evidence>
<evidence type="ECO:0000313" key="12">
    <source>
        <dbReference type="RefSeq" id="XP_030985837.1"/>
    </source>
</evidence>
<dbReference type="InterPro" id="IPR013112">
    <property type="entry name" value="FAD-bd_8"/>
</dbReference>
<feature type="chain" id="PRO_5028280203" description="FAD-binding FR-type domain-containing protein" evidence="9">
    <location>
        <begin position="21"/>
        <end position="682"/>
    </location>
</feature>
<dbReference type="PANTHER" id="PTHR32361">
    <property type="entry name" value="FERRIC/CUPRIC REDUCTASE TRANSMEMBRANE COMPONENT"/>
    <property type="match status" value="1"/>
</dbReference>
<dbReference type="InterPro" id="IPR013130">
    <property type="entry name" value="Fe3_Rdtase_TM_dom"/>
</dbReference>
<dbReference type="PANTHER" id="PTHR32361:SF9">
    <property type="entry name" value="FERRIC REDUCTASE TRANSMEMBRANE COMPONENT 3-RELATED"/>
    <property type="match status" value="1"/>
</dbReference>
<dbReference type="GO" id="GO:0006879">
    <property type="term" value="P:intracellular iron ion homeostasis"/>
    <property type="evidence" value="ECO:0007669"/>
    <property type="project" value="TreeGrafter"/>
</dbReference>